<dbReference type="Proteomes" id="UP001642405">
    <property type="component" value="Unassembled WGS sequence"/>
</dbReference>
<sequence length="413" mass="45656">MFAAANTVWQMLADRRIPATVPDDSDTESESTTSSSSSSSACSYQPSFCDVLVVKAMLQRHGRLPLELVDDIVDDAAYWAHAHAEVFFARDTGRDLTVPTGRAHPTGGNRFCLRTPPLGFQRAPVRGGSGSTTTNNSGEAARKAYTLQEPEPVPLEEEAVGGDCCSADDIRQWLPAGQAPLLEHPCRKIVFTIVSHDQGWANNAHRGDRYKGSYTWFDVGLERYGWRKGAEHKEASETESDEKAPFAPTAPDTATLYTLRPDVVAASQPPPNSILLQHPRDELQHPREELPPRRWRFDFPLNPGDDRLQSNKVATREFAEHTIVWSWTDEKPPLEEEPANSSQGPAVSVVEGQDPPTTQRCPLDKIGRGSETGDGSFVRNLRVGDVVTVWAKARFPGWSNTVRSVEVDVYWAV</sequence>
<feature type="compositionally biased region" description="Basic and acidic residues" evidence="1">
    <location>
        <begin position="232"/>
        <end position="244"/>
    </location>
</feature>
<feature type="compositionally biased region" description="Low complexity" evidence="1">
    <location>
        <begin position="30"/>
        <end position="40"/>
    </location>
</feature>
<feature type="region of interest" description="Disordered" evidence="1">
    <location>
        <begin position="232"/>
        <end position="252"/>
    </location>
</feature>
<reference evidence="2 3" key="1">
    <citation type="submission" date="2024-01" db="EMBL/GenBank/DDBJ databases">
        <authorList>
            <person name="Allen C."/>
            <person name="Tagirdzhanova G."/>
        </authorList>
    </citation>
    <scope>NUCLEOTIDE SEQUENCE [LARGE SCALE GENOMIC DNA]</scope>
</reference>
<evidence type="ECO:0000313" key="2">
    <source>
        <dbReference type="EMBL" id="CAK7235730.1"/>
    </source>
</evidence>
<evidence type="ECO:0000313" key="3">
    <source>
        <dbReference type="Proteomes" id="UP001642405"/>
    </source>
</evidence>
<evidence type="ECO:0000256" key="1">
    <source>
        <dbReference type="SAM" id="MobiDB-lite"/>
    </source>
</evidence>
<accession>A0ABP0CXT2</accession>
<keyword evidence="3" id="KW-1185">Reference proteome</keyword>
<gene>
    <name evidence="2" type="ORF">SCUCBS95973_009365</name>
</gene>
<organism evidence="2 3">
    <name type="scientific">Sporothrix curviconia</name>
    <dbReference type="NCBI Taxonomy" id="1260050"/>
    <lineage>
        <taxon>Eukaryota</taxon>
        <taxon>Fungi</taxon>
        <taxon>Dikarya</taxon>
        <taxon>Ascomycota</taxon>
        <taxon>Pezizomycotina</taxon>
        <taxon>Sordariomycetes</taxon>
        <taxon>Sordariomycetidae</taxon>
        <taxon>Ophiostomatales</taxon>
        <taxon>Ophiostomataceae</taxon>
        <taxon>Sporothrix</taxon>
    </lineage>
</organism>
<name>A0ABP0CXT2_9PEZI</name>
<proteinExistence type="predicted"/>
<dbReference type="EMBL" id="CAWUHB010000103">
    <property type="protein sequence ID" value="CAK7235730.1"/>
    <property type="molecule type" value="Genomic_DNA"/>
</dbReference>
<feature type="region of interest" description="Disordered" evidence="1">
    <location>
        <begin position="19"/>
        <end position="43"/>
    </location>
</feature>
<comment type="caution">
    <text evidence="2">The sequence shown here is derived from an EMBL/GenBank/DDBJ whole genome shotgun (WGS) entry which is preliminary data.</text>
</comment>
<protein>
    <submittedName>
        <fullName evidence="2">Uncharacterized protein</fullName>
    </submittedName>
</protein>
<feature type="region of interest" description="Disordered" evidence="1">
    <location>
        <begin position="331"/>
        <end position="372"/>
    </location>
</feature>